<accession>A0A9X3WVV5</accession>
<reference evidence="2" key="1">
    <citation type="submission" date="2022-06" db="EMBL/GenBank/DDBJ databases">
        <title>Aquibacillus sp. a new bacterium isolated from soil saline samples.</title>
        <authorList>
            <person name="Galisteo C."/>
            <person name="De La Haba R."/>
            <person name="Sanchez-Porro C."/>
            <person name="Ventosa A."/>
        </authorList>
    </citation>
    <scope>NUCLEOTIDE SEQUENCE</scope>
    <source>
        <strain evidence="2">3ASR75-11</strain>
    </source>
</reference>
<protein>
    <submittedName>
        <fullName evidence="2">ArdC-like ssDNA-binding domain-containing protein</fullName>
    </submittedName>
</protein>
<dbReference type="RefSeq" id="WP_272436183.1">
    <property type="nucleotide sequence ID" value="NZ_JAMQKB010000005.1"/>
</dbReference>
<feature type="domain" description="N-terminal" evidence="1">
    <location>
        <begin position="15"/>
        <end position="110"/>
    </location>
</feature>
<gene>
    <name evidence="2" type="ORF">NC797_07645</name>
</gene>
<dbReference type="InterPro" id="IPR013610">
    <property type="entry name" value="ArdC_N"/>
</dbReference>
<evidence type="ECO:0000259" key="1">
    <source>
        <dbReference type="Pfam" id="PF08401"/>
    </source>
</evidence>
<evidence type="ECO:0000313" key="2">
    <source>
        <dbReference type="EMBL" id="MDC3424379.1"/>
    </source>
</evidence>
<dbReference type="AlphaFoldDB" id="A0A9X3WVV5"/>
<comment type="caution">
    <text evidence="2">The sequence shown here is derived from an EMBL/GenBank/DDBJ whole genome shotgun (WGS) entry which is preliminary data.</text>
</comment>
<proteinExistence type="predicted"/>
<dbReference type="Pfam" id="PF08401">
    <property type="entry name" value="ArdcN"/>
    <property type="match status" value="1"/>
</dbReference>
<evidence type="ECO:0000313" key="3">
    <source>
        <dbReference type="Proteomes" id="UP001145050"/>
    </source>
</evidence>
<dbReference type="EMBL" id="JAMQKB010000005">
    <property type="protein sequence ID" value="MDC3424379.1"/>
    <property type="molecule type" value="Genomic_DNA"/>
</dbReference>
<organism evidence="2 3">
    <name type="scientific">Terrihalobacillus insolitus</name>
    <dbReference type="NCBI Taxonomy" id="2950438"/>
    <lineage>
        <taxon>Bacteria</taxon>
        <taxon>Bacillati</taxon>
        <taxon>Bacillota</taxon>
        <taxon>Bacilli</taxon>
        <taxon>Bacillales</taxon>
        <taxon>Bacillaceae</taxon>
        <taxon>Terrihalobacillus</taxon>
    </lineage>
</organism>
<dbReference type="Proteomes" id="UP001145050">
    <property type="component" value="Unassembled WGS sequence"/>
</dbReference>
<dbReference type="GO" id="GO:0003697">
    <property type="term" value="F:single-stranded DNA binding"/>
    <property type="evidence" value="ECO:0007669"/>
    <property type="project" value="InterPro"/>
</dbReference>
<keyword evidence="3" id="KW-1185">Reference proteome</keyword>
<name>A0A9X3WVV5_9BACI</name>
<sequence length="293" mass="33164">MSKKGWKNKGNRPTQKERVEELLETLEEGVLNFMRSPEQLKAILEMKALMPSYSFRNLIVAKAQLPHASFIASFKRWNELGRKVKKGQKALRIFAPRFVKAKDEEKSNGEDYKLIGFITVPVFDYTQTEGDPLPIDKVKIALEGDCPEAREIISLAEKVAEADNCPITYGDTGVANGFYSPMEHSITVSSELSINHRCKTLVHELVHSIVDRFNLKSSKKEQEVVAEGTAFVVCSYFGLDTSDYSFQYVKSWSKEDDEAVMKFGTKICDTAAKIIQQFEALKEEEQDEDLKTA</sequence>